<evidence type="ECO:0000313" key="2">
    <source>
        <dbReference type="Proteomes" id="UP001161405"/>
    </source>
</evidence>
<dbReference type="InterPro" id="IPR027417">
    <property type="entry name" value="P-loop_NTPase"/>
</dbReference>
<dbReference type="Gene3D" id="3.40.50.300">
    <property type="entry name" value="P-loop containing nucleotide triphosphate hydrolases"/>
    <property type="match status" value="1"/>
</dbReference>
<accession>A0ABQ5UNC5</accession>
<protein>
    <submittedName>
        <fullName evidence="1">Topology modulation protein</fullName>
    </submittedName>
</protein>
<dbReference type="SUPFAM" id="SSF52540">
    <property type="entry name" value="P-loop containing nucleoside triphosphate hydrolases"/>
    <property type="match status" value="1"/>
</dbReference>
<gene>
    <name evidence="1" type="primary">flaR</name>
    <name evidence="1" type="ORF">GCM10007879_00640</name>
</gene>
<organism evidence="1 2">
    <name type="scientific">Maritalea porphyrae</name>
    <dbReference type="NCBI Taxonomy" id="880732"/>
    <lineage>
        <taxon>Bacteria</taxon>
        <taxon>Pseudomonadati</taxon>
        <taxon>Pseudomonadota</taxon>
        <taxon>Alphaproteobacteria</taxon>
        <taxon>Hyphomicrobiales</taxon>
        <taxon>Devosiaceae</taxon>
        <taxon>Maritalea</taxon>
    </lineage>
</organism>
<keyword evidence="2" id="KW-1185">Reference proteome</keyword>
<dbReference type="PANTHER" id="PTHR37816:SF3">
    <property type="entry name" value="MODULATES DNA TOPOLOGY"/>
    <property type="match status" value="1"/>
</dbReference>
<dbReference type="Proteomes" id="UP001161405">
    <property type="component" value="Unassembled WGS sequence"/>
</dbReference>
<reference evidence="1" key="1">
    <citation type="journal article" date="2014" name="Int. J. Syst. Evol. Microbiol.">
        <title>Complete genome of a new Firmicutes species belonging to the dominant human colonic microbiota ('Ruminococcus bicirculans') reveals two chromosomes and a selective capacity to utilize plant glucans.</title>
        <authorList>
            <consortium name="NISC Comparative Sequencing Program"/>
            <person name="Wegmann U."/>
            <person name="Louis P."/>
            <person name="Goesmann A."/>
            <person name="Henrissat B."/>
            <person name="Duncan S.H."/>
            <person name="Flint H.J."/>
        </authorList>
    </citation>
    <scope>NUCLEOTIDE SEQUENCE</scope>
    <source>
        <strain evidence="1">NBRC 107169</strain>
    </source>
</reference>
<name>A0ABQ5UNC5_9HYPH</name>
<sequence>MQRLLIVGCSGSGKSTLGRRVGAKLGLPVVHMDQHFFRTGWEIKPDHEWNAIVDELVAGDSWVMDGNYSNTFERRIKRADTVIFLDFPTWFCVYRVLKRWLTHLGKTRIDAAPGCPEKMDFEFLSYVVNYNRRSKPKMLKIMQGFDGEFVRLKSVKAIDAFVAQLDEKRIAS</sequence>
<dbReference type="RefSeq" id="WP_284360861.1">
    <property type="nucleotide sequence ID" value="NZ_BSNI01000001.1"/>
</dbReference>
<proteinExistence type="predicted"/>
<dbReference type="PANTHER" id="PTHR37816">
    <property type="entry name" value="YALI0E33011P"/>
    <property type="match status" value="1"/>
</dbReference>
<dbReference type="InterPro" id="IPR052922">
    <property type="entry name" value="Cytidylate_Kinase-2"/>
</dbReference>
<dbReference type="EMBL" id="BSNI01000001">
    <property type="protein sequence ID" value="GLQ15815.1"/>
    <property type="molecule type" value="Genomic_DNA"/>
</dbReference>
<reference evidence="1" key="2">
    <citation type="submission" date="2023-01" db="EMBL/GenBank/DDBJ databases">
        <title>Draft genome sequence of Maritalea porphyrae strain NBRC 107169.</title>
        <authorList>
            <person name="Sun Q."/>
            <person name="Mori K."/>
        </authorList>
    </citation>
    <scope>NUCLEOTIDE SEQUENCE</scope>
    <source>
        <strain evidence="1">NBRC 107169</strain>
    </source>
</reference>
<evidence type="ECO:0000313" key="1">
    <source>
        <dbReference type="EMBL" id="GLQ15815.1"/>
    </source>
</evidence>
<comment type="caution">
    <text evidence="1">The sequence shown here is derived from an EMBL/GenBank/DDBJ whole genome shotgun (WGS) entry which is preliminary data.</text>
</comment>